<dbReference type="EMBL" id="LSRQ01004209">
    <property type="protein sequence ID" value="OAY69845.1"/>
    <property type="molecule type" value="Genomic_DNA"/>
</dbReference>
<accession>A0A199UYY0</accession>
<evidence type="ECO:0000313" key="2">
    <source>
        <dbReference type="EMBL" id="OAY69845.1"/>
    </source>
</evidence>
<feature type="region of interest" description="Disordered" evidence="1">
    <location>
        <begin position="51"/>
        <end position="78"/>
    </location>
</feature>
<organism evidence="2 3">
    <name type="scientific">Ananas comosus</name>
    <name type="common">Pineapple</name>
    <name type="synonym">Ananas ananas</name>
    <dbReference type="NCBI Taxonomy" id="4615"/>
    <lineage>
        <taxon>Eukaryota</taxon>
        <taxon>Viridiplantae</taxon>
        <taxon>Streptophyta</taxon>
        <taxon>Embryophyta</taxon>
        <taxon>Tracheophyta</taxon>
        <taxon>Spermatophyta</taxon>
        <taxon>Magnoliopsida</taxon>
        <taxon>Liliopsida</taxon>
        <taxon>Poales</taxon>
        <taxon>Bromeliaceae</taxon>
        <taxon>Bromelioideae</taxon>
        <taxon>Ananas</taxon>
    </lineage>
</organism>
<evidence type="ECO:0000256" key="1">
    <source>
        <dbReference type="SAM" id="MobiDB-lite"/>
    </source>
</evidence>
<feature type="region of interest" description="Disordered" evidence="1">
    <location>
        <begin position="1"/>
        <end position="26"/>
    </location>
</feature>
<name>A0A199UYY0_ANACO</name>
<comment type="caution">
    <text evidence="2">The sequence shown here is derived from an EMBL/GenBank/DDBJ whole genome shotgun (WGS) entry which is preliminary data.</text>
</comment>
<dbReference type="STRING" id="4615.A0A199UYY0"/>
<dbReference type="AlphaFoldDB" id="A0A199UYY0"/>
<reference evidence="2 3" key="1">
    <citation type="journal article" date="2016" name="DNA Res.">
        <title>The draft genome of MD-2 pineapple using hybrid error correction of long reads.</title>
        <authorList>
            <person name="Redwan R.M."/>
            <person name="Saidin A."/>
            <person name="Kumar S.V."/>
        </authorList>
    </citation>
    <scope>NUCLEOTIDE SEQUENCE [LARGE SCALE GENOMIC DNA]</scope>
    <source>
        <strain evidence="3">cv. MD2</strain>
        <tissue evidence="2">Leaf</tissue>
    </source>
</reference>
<sequence>MLSKSTLPLHRLPPPPRPSAVLSGAGAASARLQRWRQRGLPIATVRAVISGDDRSSAAAPAAGDRERRRPPAAAPGEEGIAVRAVVTVRKKEKERLAEKAEGRWEHFINAIGQGIVLQIVGDELDPAPRGQGWAHVLN</sequence>
<dbReference type="Proteomes" id="UP000092600">
    <property type="component" value="Unassembled WGS sequence"/>
</dbReference>
<evidence type="ECO:0000313" key="3">
    <source>
        <dbReference type="Proteomes" id="UP000092600"/>
    </source>
</evidence>
<protein>
    <submittedName>
        <fullName evidence="2">Lipoxygenase 6, chloroplastic</fullName>
    </submittedName>
</protein>
<proteinExistence type="predicted"/>
<gene>
    <name evidence="2" type="ORF">ACMD2_07949</name>
</gene>